<accession>A0ABT1THF7</accession>
<protein>
    <submittedName>
        <fullName evidence="2">Peptidase M10</fullName>
    </submittedName>
</protein>
<organism evidence="2 3">
    <name type="scientific">Methylomonas subterranea</name>
    <dbReference type="NCBI Taxonomy" id="2952225"/>
    <lineage>
        <taxon>Bacteria</taxon>
        <taxon>Pseudomonadati</taxon>
        <taxon>Pseudomonadota</taxon>
        <taxon>Gammaproteobacteria</taxon>
        <taxon>Methylococcales</taxon>
        <taxon>Methylococcaceae</taxon>
        <taxon>Methylomonas</taxon>
    </lineage>
</organism>
<evidence type="ECO:0000313" key="3">
    <source>
        <dbReference type="Proteomes" id="UP001524499"/>
    </source>
</evidence>
<evidence type="ECO:0000313" key="2">
    <source>
        <dbReference type="EMBL" id="MCQ8104865.1"/>
    </source>
</evidence>
<proteinExistence type="predicted"/>
<dbReference type="EMBL" id="JANIBJ010000021">
    <property type="protein sequence ID" value="MCQ8104865.1"/>
    <property type="molecule type" value="Genomic_DNA"/>
</dbReference>
<dbReference type="Proteomes" id="UP001524499">
    <property type="component" value="Unassembled WGS sequence"/>
</dbReference>
<dbReference type="RefSeq" id="WP_256602682.1">
    <property type="nucleotide sequence ID" value="NZ_JANIBJ010000021.1"/>
</dbReference>
<gene>
    <name evidence="2" type="ORF">NP590_12180</name>
</gene>
<name>A0ABT1THF7_9GAMM</name>
<comment type="caution">
    <text evidence="2">The sequence shown here is derived from an EMBL/GenBank/DDBJ whole genome shotgun (WGS) entry which is preliminary data.</text>
</comment>
<keyword evidence="1" id="KW-0732">Signal</keyword>
<feature type="signal peptide" evidence="1">
    <location>
        <begin position="1"/>
        <end position="22"/>
    </location>
</feature>
<keyword evidence="3" id="KW-1185">Reference proteome</keyword>
<feature type="chain" id="PRO_5046507628" evidence="1">
    <location>
        <begin position="23"/>
        <end position="258"/>
    </location>
</feature>
<reference evidence="2 3" key="1">
    <citation type="submission" date="2022-07" db="EMBL/GenBank/DDBJ databases">
        <title>Methylomonas rivi sp. nov., Methylomonas rosea sp. nov., Methylomonas aureus sp. nov. and Methylomonas subterranea sp. nov., four novel methanotrophs isolated from a freshwater creek and the deep terrestrial subsurface.</title>
        <authorList>
            <person name="Abin C."/>
            <person name="Sankaranarayanan K."/>
            <person name="Garner C."/>
            <person name="Sindelar R."/>
            <person name="Kotary K."/>
            <person name="Garner R."/>
            <person name="Barclay S."/>
            <person name="Lawson P."/>
            <person name="Krumholz L."/>
        </authorList>
    </citation>
    <scope>NUCLEOTIDE SEQUENCE [LARGE SCALE GENOMIC DNA]</scope>
    <source>
        <strain evidence="2 3">SURF-2</strain>
    </source>
</reference>
<evidence type="ECO:0000256" key="1">
    <source>
        <dbReference type="SAM" id="SignalP"/>
    </source>
</evidence>
<sequence length="258" mass="26916">MKNIIAAAVVLFGMAFATQANAHVGYRSLDVMNPFVASVTSDFGWFQGTEPTLGNSHDIRWFNFTLAEDSFVDIFVAATGAGTFPNFNGAGVQSASAPTFTSVGSLNVGFSLYSGLVPASSYENAPVNNFDSVNFNGLFNALGDTTMGNNGGQVNTIKYITSKNDSNSAYLPEYLTNYFLKAGEYTLAVGGASAPIYDTDGITLLNDGTYGIVAYLGVQSLAAAAAAVQPVPVPGAVWLFGSAMAGLIGFGRRKQLAA</sequence>